<dbReference type="RefSeq" id="WP_118324385.1">
    <property type="nucleotide sequence ID" value="NZ_QRYH01000005.1"/>
</dbReference>
<name>A0A395WCV6_9FIRM</name>
<evidence type="ECO:0000313" key="2">
    <source>
        <dbReference type="Proteomes" id="UP000265489"/>
    </source>
</evidence>
<dbReference type="EMBL" id="QRYQ01000001">
    <property type="protein sequence ID" value="RGU94122.1"/>
    <property type="molecule type" value="Genomic_DNA"/>
</dbReference>
<proteinExistence type="predicted"/>
<evidence type="ECO:0000313" key="1">
    <source>
        <dbReference type="EMBL" id="RGU94122.1"/>
    </source>
</evidence>
<comment type="caution">
    <text evidence="1">The sequence shown here is derived from an EMBL/GenBank/DDBJ whole genome shotgun (WGS) entry which is preliminary data.</text>
</comment>
<organism evidence="1 2">
    <name type="scientific">Holdemanella biformis</name>
    <dbReference type="NCBI Taxonomy" id="1735"/>
    <lineage>
        <taxon>Bacteria</taxon>
        <taxon>Bacillati</taxon>
        <taxon>Bacillota</taxon>
        <taxon>Erysipelotrichia</taxon>
        <taxon>Erysipelotrichales</taxon>
        <taxon>Erysipelotrichaceae</taxon>
        <taxon>Holdemanella</taxon>
    </lineage>
</organism>
<dbReference type="Proteomes" id="UP000265489">
    <property type="component" value="Unassembled WGS sequence"/>
</dbReference>
<protein>
    <submittedName>
        <fullName evidence="1">Uncharacterized protein</fullName>
    </submittedName>
</protein>
<sequence length="171" mass="20421">MAFRIKIQNSRGDWYQLFPDNEAPKSFLQVMKVQKATFYEDGSFECTIYDIQPVIDSLEDYIKIQQKEFNSSHSLRERLNKRKAEMENGIYKVVPNSLFDLTNDYVPYTRNFKTGYDLYPTWRIIEMNAMSWPMFMSYNFIKFIEPSIYRAGELSFKLKENETLLAKCFVE</sequence>
<dbReference type="GeneID" id="66579176"/>
<reference evidence="1 2" key="1">
    <citation type="submission" date="2018-08" db="EMBL/GenBank/DDBJ databases">
        <title>A genome reference for cultivated species of the human gut microbiota.</title>
        <authorList>
            <person name="Zou Y."/>
            <person name="Xue W."/>
            <person name="Luo G."/>
        </authorList>
    </citation>
    <scope>NUCLEOTIDE SEQUENCE [LARGE SCALE GENOMIC DNA]</scope>
    <source>
        <strain evidence="1 2">AF15-20</strain>
    </source>
</reference>
<dbReference type="AlphaFoldDB" id="A0A395WCV6"/>
<gene>
    <name evidence="1" type="ORF">DWW32_00995</name>
</gene>
<accession>A0A395WCV6</accession>